<evidence type="ECO:0000256" key="13">
    <source>
        <dbReference type="ARBA" id="ARBA00024688"/>
    </source>
</evidence>
<feature type="domain" description="Cytochrome c" evidence="19">
    <location>
        <begin position="241"/>
        <end position="333"/>
    </location>
</feature>
<comment type="similarity">
    <text evidence="2">Belongs to the cytochrome c oxidase subunit 2 family.</text>
</comment>
<comment type="subcellular location">
    <subcellularLocation>
        <location evidence="1">Membrane</location>
        <topology evidence="1">Multi-pass membrane protein</topology>
    </subcellularLocation>
</comment>
<comment type="function">
    <text evidence="13">Subunits I and II form the functional core of the enzyme complex. Electrons originating in cytochrome c are transferred via heme a and Cu(A) to the binuclear center formed by heme a3 and Cu(B).</text>
</comment>
<keyword evidence="5" id="KW-0679">Respiratory chain</keyword>
<dbReference type="Proteomes" id="UP000244817">
    <property type="component" value="Unassembled WGS sequence"/>
</dbReference>
<evidence type="ECO:0000256" key="9">
    <source>
        <dbReference type="ARBA" id="ARBA00022989"/>
    </source>
</evidence>
<evidence type="ECO:0000256" key="1">
    <source>
        <dbReference type="ARBA" id="ARBA00004141"/>
    </source>
</evidence>
<dbReference type="Pfam" id="PF00116">
    <property type="entry name" value="COX2"/>
    <property type="match status" value="1"/>
</dbReference>
<dbReference type="CDD" id="cd04213">
    <property type="entry name" value="CuRO_CcO_Caa3_II"/>
    <property type="match status" value="1"/>
</dbReference>
<dbReference type="GO" id="GO:0016020">
    <property type="term" value="C:membrane"/>
    <property type="evidence" value="ECO:0007669"/>
    <property type="project" value="UniProtKB-SubCell"/>
</dbReference>
<comment type="caution">
    <text evidence="20">The sequence shown here is derived from an EMBL/GenBank/DDBJ whole genome shotgun (WGS) entry which is preliminary data.</text>
</comment>
<gene>
    <name evidence="20" type="primary">coxB</name>
    <name evidence="20" type="ORF">DC363_14900</name>
</gene>
<evidence type="ECO:0000313" key="20">
    <source>
        <dbReference type="EMBL" id="PVA05525.1"/>
    </source>
</evidence>
<dbReference type="GO" id="GO:0020037">
    <property type="term" value="F:heme binding"/>
    <property type="evidence" value="ECO:0007669"/>
    <property type="project" value="InterPro"/>
</dbReference>
<dbReference type="PROSITE" id="PS51257">
    <property type="entry name" value="PROKAR_LIPOPROTEIN"/>
    <property type="match status" value="1"/>
</dbReference>
<evidence type="ECO:0000256" key="10">
    <source>
        <dbReference type="ARBA" id="ARBA00023004"/>
    </source>
</evidence>
<evidence type="ECO:0000256" key="3">
    <source>
        <dbReference type="ARBA" id="ARBA00022448"/>
    </source>
</evidence>
<evidence type="ECO:0000256" key="14">
    <source>
        <dbReference type="ARBA" id="ARBA00031399"/>
    </source>
</evidence>
<dbReference type="SUPFAM" id="SSF46626">
    <property type="entry name" value="Cytochrome c"/>
    <property type="match status" value="1"/>
</dbReference>
<dbReference type="GO" id="GO:0005507">
    <property type="term" value="F:copper ion binding"/>
    <property type="evidence" value="ECO:0007669"/>
    <property type="project" value="InterPro"/>
</dbReference>
<keyword evidence="3" id="KW-0813">Transport</keyword>
<dbReference type="InterPro" id="IPR009056">
    <property type="entry name" value="Cyt_c-like_dom"/>
</dbReference>
<dbReference type="InterPro" id="IPR045187">
    <property type="entry name" value="CcO_II"/>
</dbReference>
<dbReference type="EMBL" id="QCYG01000010">
    <property type="protein sequence ID" value="PVA05525.1"/>
    <property type="molecule type" value="Genomic_DNA"/>
</dbReference>
<name>A0A2T7FTN4_9RHOB</name>
<dbReference type="InterPro" id="IPR002429">
    <property type="entry name" value="CcO_II-like_C"/>
</dbReference>
<dbReference type="SUPFAM" id="SSF49503">
    <property type="entry name" value="Cupredoxins"/>
    <property type="match status" value="1"/>
</dbReference>
<proteinExistence type="inferred from homology"/>
<dbReference type="InterPro" id="IPR008972">
    <property type="entry name" value="Cupredoxin"/>
</dbReference>
<dbReference type="PROSITE" id="PS50857">
    <property type="entry name" value="COX2_CUA"/>
    <property type="match status" value="1"/>
</dbReference>
<dbReference type="AlphaFoldDB" id="A0A2T7FTN4"/>
<evidence type="ECO:0000256" key="8">
    <source>
        <dbReference type="ARBA" id="ARBA00022982"/>
    </source>
</evidence>
<evidence type="ECO:0000259" key="18">
    <source>
        <dbReference type="PROSITE" id="PS50857"/>
    </source>
</evidence>
<dbReference type="PROSITE" id="PS51007">
    <property type="entry name" value="CYTC"/>
    <property type="match status" value="1"/>
</dbReference>
<organism evidence="20 21">
    <name type="scientific">Thalassorhabdomicrobium marinisediminis</name>
    <dbReference type="NCBI Taxonomy" id="2170577"/>
    <lineage>
        <taxon>Bacteria</taxon>
        <taxon>Pseudomonadati</taxon>
        <taxon>Pseudomonadota</taxon>
        <taxon>Alphaproteobacteria</taxon>
        <taxon>Rhodobacterales</taxon>
        <taxon>Paracoccaceae</taxon>
        <taxon>Thalassorhabdomicrobium</taxon>
    </lineage>
</organism>
<keyword evidence="7 16" id="KW-0479">Metal-binding</keyword>
<protein>
    <recommendedName>
        <fullName evidence="14">Cytochrome aa3 subunit 2</fullName>
    </recommendedName>
</protein>
<accession>A0A2T7FTN4</accession>
<dbReference type="InterPro" id="IPR014222">
    <property type="entry name" value="Cyt_c_oxidase_su2"/>
</dbReference>
<feature type="transmembrane region" description="Helical" evidence="17">
    <location>
        <begin position="84"/>
        <end position="105"/>
    </location>
</feature>
<keyword evidence="21" id="KW-1185">Reference proteome</keyword>
<dbReference type="PANTHER" id="PTHR22888">
    <property type="entry name" value="CYTOCHROME C OXIDASE, SUBUNIT II"/>
    <property type="match status" value="1"/>
</dbReference>
<evidence type="ECO:0000256" key="6">
    <source>
        <dbReference type="ARBA" id="ARBA00022692"/>
    </source>
</evidence>
<feature type="domain" description="Cytochrome oxidase subunit II copper A binding" evidence="18">
    <location>
        <begin position="115"/>
        <end position="230"/>
    </location>
</feature>
<dbReference type="GO" id="GO:0042773">
    <property type="term" value="P:ATP synthesis coupled electron transport"/>
    <property type="evidence" value="ECO:0007669"/>
    <property type="project" value="TreeGrafter"/>
</dbReference>
<evidence type="ECO:0000256" key="5">
    <source>
        <dbReference type="ARBA" id="ARBA00022660"/>
    </source>
</evidence>
<dbReference type="OrthoDB" id="9781261at2"/>
<comment type="catalytic activity">
    <reaction evidence="15">
        <text>4 Fe(II)-[cytochrome c] + O2 + 8 H(+)(in) = 4 Fe(III)-[cytochrome c] + 2 H2O + 4 H(+)(out)</text>
        <dbReference type="Rhea" id="RHEA:11436"/>
        <dbReference type="Rhea" id="RHEA-COMP:10350"/>
        <dbReference type="Rhea" id="RHEA-COMP:14399"/>
        <dbReference type="ChEBI" id="CHEBI:15377"/>
        <dbReference type="ChEBI" id="CHEBI:15378"/>
        <dbReference type="ChEBI" id="CHEBI:15379"/>
        <dbReference type="ChEBI" id="CHEBI:29033"/>
        <dbReference type="ChEBI" id="CHEBI:29034"/>
        <dbReference type="EC" id="7.1.1.9"/>
    </reaction>
</comment>
<keyword evidence="6 17" id="KW-0812">Transmembrane</keyword>
<dbReference type="InterPro" id="IPR001505">
    <property type="entry name" value="Copper_CuA"/>
</dbReference>
<evidence type="ECO:0000256" key="2">
    <source>
        <dbReference type="ARBA" id="ARBA00007866"/>
    </source>
</evidence>
<dbReference type="InterPro" id="IPR034236">
    <property type="entry name" value="CuRO_CcO_Caa3_II"/>
</dbReference>
<dbReference type="GO" id="GO:0016491">
    <property type="term" value="F:oxidoreductase activity"/>
    <property type="evidence" value="ECO:0007669"/>
    <property type="project" value="InterPro"/>
</dbReference>
<dbReference type="GO" id="GO:0004129">
    <property type="term" value="F:cytochrome-c oxidase activity"/>
    <property type="evidence" value="ECO:0007669"/>
    <property type="project" value="UniProtKB-EC"/>
</dbReference>
<dbReference type="PANTHER" id="PTHR22888:SF9">
    <property type="entry name" value="CYTOCHROME C OXIDASE SUBUNIT 2"/>
    <property type="match status" value="1"/>
</dbReference>
<keyword evidence="10 16" id="KW-0408">Iron</keyword>
<keyword evidence="11" id="KW-0186">Copper</keyword>
<evidence type="ECO:0000256" key="15">
    <source>
        <dbReference type="ARBA" id="ARBA00047816"/>
    </source>
</evidence>
<evidence type="ECO:0000256" key="4">
    <source>
        <dbReference type="ARBA" id="ARBA00022617"/>
    </source>
</evidence>
<keyword evidence="9 17" id="KW-1133">Transmembrane helix</keyword>
<reference evidence="20 21" key="1">
    <citation type="submission" date="2018-04" db="EMBL/GenBank/DDBJ databases">
        <title>Pelagivirga bohaiensis gen. nov., sp. nov., a bacterium isolated from the Bohai Sea.</title>
        <authorList>
            <person name="Ji X."/>
        </authorList>
    </citation>
    <scope>NUCLEOTIDE SEQUENCE [LARGE SCALE GENOMIC DNA]</scope>
    <source>
        <strain evidence="20 21">BH-SD16</strain>
    </source>
</reference>
<dbReference type="NCBIfam" id="TIGR02866">
    <property type="entry name" value="CoxB"/>
    <property type="match status" value="1"/>
</dbReference>
<evidence type="ECO:0000313" key="21">
    <source>
        <dbReference type="Proteomes" id="UP000244817"/>
    </source>
</evidence>
<sequence>MGQGRRQHNWKSHAALTGILLLAGCGSGRQSVLNPAGDDALMLFDLARVMFIGALILWLLVAALFIYVTRIAPREFSRCSAERLIVGGGVIFPVLLLGALLIYSLPLMSSQREADDGLEVQITAEQWWWRVNYVLPNGDTITSANELRLPVGARTGLRLNAHRVIHSFWVPALGGKTDMIPGRETFMSLKPETPGIYRGQCAEFCGASHALMAFEVVAMEPEAFAAWLAAEAADAVPPQTPLARKGAGVFAREGCGGCHTVRGTDAQGQVGPDLTHVGSRVSLGAGILPDGVEDFANWIAHTEDLKPEVAMPTYDYLSDGDLTALATYLEGLE</sequence>
<keyword evidence="4 16" id="KW-0349">Heme</keyword>
<evidence type="ECO:0000256" key="16">
    <source>
        <dbReference type="PROSITE-ProRule" id="PRU00433"/>
    </source>
</evidence>
<dbReference type="Gene3D" id="2.60.40.420">
    <property type="entry name" value="Cupredoxins - blue copper proteins"/>
    <property type="match status" value="1"/>
</dbReference>
<evidence type="ECO:0000256" key="11">
    <source>
        <dbReference type="ARBA" id="ARBA00023008"/>
    </source>
</evidence>
<evidence type="ECO:0000256" key="17">
    <source>
        <dbReference type="SAM" id="Phobius"/>
    </source>
</evidence>
<feature type="transmembrane region" description="Helical" evidence="17">
    <location>
        <begin position="46"/>
        <end position="72"/>
    </location>
</feature>
<evidence type="ECO:0000256" key="12">
    <source>
        <dbReference type="ARBA" id="ARBA00023136"/>
    </source>
</evidence>
<keyword evidence="8" id="KW-0249">Electron transport</keyword>
<evidence type="ECO:0000259" key="19">
    <source>
        <dbReference type="PROSITE" id="PS51007"/>
    </source>
</evidence>
<dbReference type="Pfam" id="PF00034">
    <property type="entry name" value="Cytochrom_C"/>
    <property type="match status" value="1"/>
</dbReference>
<dbReference type="InterPro" id="IPR036909">
    <property type="entry name" value="Cyt_c-like_dom_sf"/>
</dbReference>
<evidence type="ECO:0000256" key="7">
    <source>
        <dbReference type="ARBA" id="ARBA00022723"/>
    </source>
</evidence>
<dbReference type="RefSeq" id="WP_108641951.1">
    <property type="nucleotide sequence ID" value="NZ_QCYG01000010.1"/>
</dbReference>
<dbReference type="PROSITE" id="PS00078">
    <property type="entry name" value="COX2"/>
    <property type="match status" value="1"/>
</dbReference>
<keyword evidence="12 17" id="KW-0472">Membrane</keyword>